<evidence type="ECO:0000313" key="8">
    <source>
        <dbReference type="Proteomes" id="UP000234681"/>
    </source>
</evidence>
<evidence type="ECO:0000256" key="2">
    <source>
        <dbReference type="ARBA" id="ARBA00022692"/>
    </source>
</evidence>
<dbReference type="Pfam" id="PF01061">
    <property type="entry name" value="ABC2_membrane"/>
    <property type="match status" value="1"/>
</dbReference>
<dbReference type="GO" id="GO:0016020">
    <property type="term" value="C:membrane"/>
    <property type="evidence" value="ECO:0007669"/>
    <property type="project" value="UniProtKB-SubCell"/>
</dbReference>
<keyword evidence="3 5" id="KW-1133">Transmembrane helix</keyword>
<dbReference type="Proteomes" id="UP000234681">
    <property type="component" value="Chromosome 14"/>
</dbReference>
<keyword evidence="4 5" id="KW-0472">Membrane</keyword>
<evidence type="ECO:0000256" key="5">
    <source>
        <dbReference type="SAM" id="Phobius"/>
    </source>
</evidence>
<name>A6K5R1_RAT</name>
<reference evidence="8" key="1">
    <citation type="submission" date="2005-09" db="EMBL/GenBank/DDBJ databases">
        <authorList>
            <person name="Mural R.J."/>
            <person name="Li P.W."/>
            <person name="Adams M.D."/>
            <person name="Amanatides P.G."/>
            <person name="Baden-Tillson H."/>
            <person name="Barnstead M."/>
            <person name="Chin S.H."/>
            <person name="Dew I."/>
            <person name="Evans C.A."/>
            <person name="Ferriera S."/>
            <person name="Flanigan M."/>
            <person name="Fosler C."/>
            <person name="Glodek A."/>
            <person name="Gu Z."/>
            <person name="Holt R.A."/>
            <person name="Jennings D."/>
            <person name="Kraft C.L."/>
            <person name="Lu F."/>
            <person name="Nguyen T."/>
            <person name="Nusskern D.R."/>
            <person name="Pfannkoch C.M."/>
            <person name="Sitter C."/>
            <person name="Sutton G.G."/>
            <person name="Venter J.C."/>
            <person name="Wang Z."/>
            <person name="Woodage T."/>
            <person name="Zheng X.H."/>
            <person name="Zhong F."/>
        </authorList>
    </citation>
    <scope>NUCLEOTIDE SEQUENCE [LARGE SCALE GENOMIC DNA]</scope>
    <source>
        <strain>BN</strain>
        <strain evidence="8">Sprague-Dawley</strain>
    </source>
</reference>
<feature type="domain" description="ABC-2 type transporter transmembrane" evidence="6">
    <location>
        <begin position="3"/>
        <end position="77"/>
    </location>
</feature>
<evidence type="ECO:0000259" key="6">
    <source>
        <dbReference type="Pfam" id="PF01061"/>
    </source>
</evidence>
<feature type="transmembrane region" description="Helical" evidence="5">
    <location>
        <begin position="123"/>
        <end position="143"/>
    </location>
</feature>
<evidence type="ECO:0000313" key="7">
    <source>
        <dbReference type="EMBL" id="EDL99481.1"/>
    </source>
</evidence>
<feature type="transmembrane region" description="Helical" evidence="5">
    <location>
        <begin position="21"/>
        <end position="43"/>
    </location>
</feature>
<organism evidence="7 8">
    <name type="scientific">Rattus norvegicus</name>
    <name type="common">Rat</name>
    <dbReference type="NCBI Taxonomy" id="10116"/>
    <lineage>
        <taxon>Eukaryota</taxon>
        <taxon>Metazoa</taxon>
        <taxon>Chordata</taxon>
        <taxon>Craniata</taxon>
        <taxon>Vertebrata</taxon>
        <taxon>Euteleostomi</taxon>
        <taxon>Mammalia</taxon>
        <taxon>Eutheria</taxon>
        <taxon>Euarchontoglires</taxon>
        <taxon>Glires</taxon>
        <taxon>Rodentia</taxon>
        <taxon>Myomorpha</taxon>
        <taxon>Muroidea</taxon>
        <taxon>Muridae</taxon>
        <taxon>Murinae</taxon>
        <taxon>Rattus</taxon>
    </lineage>
</organism>
<comment type="subcellular location">
    <subcellularLocation>
        <location evidence="1">Membrane</location>
        <topology evidence="1">Multi-pass membrane protein</topology>
    </subcellularLocation>
</comment>
<accession>A6K5R1</accession>
<dbReference type="GO" id="GO:0140359">
    <property type="term" value="F:ABC-type transporter activity"/>
    <property type="evidence" value="ECO:0007669"/>
    <property type="project" value="InterPro"/>
</dbReference>
<evidence type="ECO:0000256" key="3">
    <source>
        <dbReference type="ARBA" id="ARBA00022989"/>
    </source>
</evidence>
<evidence type="ECO:0000256" key="1">
    <source>
        <dbReference type="ARBA" id="ARBA00004141"/>
    </source>
</evidence>
<dbReference type="EMBL" id="CH474022">
    <property type="protein sequence ID" value="EDL99481.1"/>
    <property type="molecule type" value="Genomic_DNA"/>
</dbReference>
<evidence type="ECO:0000256" key="4">
    <source>
        <dbReference type="ARBA" id="ARBA00023136"/>
    </source>
</evidence>
<dbReference type="InterPro" id="IPR013525">
    <property type="entry name" value="ABC2_TM"/>
</dbReference>
<dbReference type="AlphaFoldDB" id="A6K5R1"/>
<protein>
    <submittedName>
        <fullName evidence="7">RCG37898</fullName>
    </submittedName>
</protein>
<keyword evidence="2 5" id="KW-0812">Transmembrane</keyword>
<sequence length="149" mass="17045">MTFTIMMLAYSASSLSLSLGAGENVAAITTLLVTIYFVFMLFFSGLSLDTGFLPVLSWIRYFSIPHYGFRALLHNEFLGQNFCPEYNTEEVSRCQNYVICTGEEFLEIQGFHLSSWGFWENHLALACTMIILLTITYVQLLLLKKRKHC</sequence>
<gene>
    <name evidence="7" type="ORF">rCG_37898</name>
</gene>
<proteinExistence type="predicted"/>